<name>A0A2C6LG99_9FIRM</name>
<feature type="domain" description="HTH cro/C1-type" evidence="1">
    <location>
        <begin position="8"/>
        <end position="61"/>
    </location>
</feature>
<dbReference type="RefSeq" id="WP_099083794.1">
    <property type="nucleotide sequence ID" value="NZ_AWQQ01000094.1"/>
</dbReference>
<reference evidence="2 4" key="1">
    <citation type="submission" date="2013-09" db="EMBL/GenBank/DDBJ databases">
        <title>Biodegradation of hydrocarbons in the deep terrestrial subsurface : characterization of a microbial consortium composed of two Desulfotomaculum species originating from a deep geological formation.</title>
        <authorList>
            <person name="Aullo T."/>
            <person name="Berlendis S."/>
            <person name="Lascourreges J.-F."/>
            <person name="Dessort D."/>
            <person name="Saint-Laurent S."/>
            <person name="Schraauwers B."/>
            <person name="Mas J."/>
            <person name="Magot M."/>
            <person name="Ranchou-Peyruse A."/>
        </authorList>
    </citation>
    <scope>NUCLEOTIDE SEQUENCE [LARGE SCALE GENOMIC DNA]</scope>
    <source>
        <strain evidence="2 4">Bs107</strain>
    </source>
</reference>
<dbReference type="GO" id="GO:0003677">
    <property type="term" value="F:DNA binding"/>
    <property type="evidence" value="ECO:0007669"/>
    <property type="project" value="InterPro"/>
</dbReference>
<proteinExistence type="predicted"/>
<evidence type="ECO:0000313" key="2">
    <source>
        <dbReference type="EMBL" id="PHJ37010.1"/>
    </source>
</evidence>
<dbReference type="EMBL" id="AWQQ01000122">
    <property type="protein sequence ID" value="PHJ37010.1"/>
    <property type="molecule type" value="Genomic_DNA"/>
</dbReference>
<protein>
    <submittedName>
        <fullName evidence="2">Transcriptional regulator</fullName>
    </submittedName>
</protein>
<dbReference type="Gene3D" id="1.10.260.40">
    <property type="entry name" value="lambda repressor-like DNA-binding domains"/>
    <property type="match status" value="1"/>
</dbReference>
<dbReference type="Proteomes" id="UP000222564">
    <property type="component" value="Unassembled WGS sequence"/>
</dbReference>
<dbReference type="PROSITE" id="PS50943">
    <property type="entry name" value="HTH_CROC1"/>
    <property type="match status" value="1"/>
</dbReference>
<dbReference type="SUPFAM" id="SSF47413">
    <property type="entry name" value="lambda repressor-like DNA-binding domains"/>
    <property type="match status" value="1"/>
</dbReference>
<comment type="caution">
    <text evidence="2">The sequence shown here is derived from an EMBL/GenBank/DDBJ whole genome shotgun (WGS) entry which is preliminary data.</text>
</comment>
<evidence type="ECO:0000259" key="1">
    <source>
        <dbReference type="PROSITE" id="PS50943"/>
    </source>
</evidence>
<dbReference type="InterPro" id="IPR010982">
    <property type="entry name" value="Lambda_DNA-bd_dom_sf"/>
</dbReference>
<dbReference type="OrthoDB" id="9804186at2"/>
<organism evidence="2 4">
    <name type="scientific">Desulforamulus profundi</name>
    <dbReference type="NCBI Taxonomy" id="1383067"/>
    <lineage>
        <taxon>Bacteria</taxon>
        <taxon>Bacillati</taxon>
        <taxon>Bacillota</taxon>
        <taxon>Clostridia</taxon>
        <taxon>Eubacteriales</taxon>
        <taxon>Peptococcaceae</taxon>
        <taxon>Desulforamulus</taxon>
    </lineage>
</organism>
<sequence length="76" mass="8277">MAVSYKKLWKLLIDKDMKKKDLQAAADISPGAISKLGRNENVTTAVLMKICNALKCDIGDIMEIIPDEPKGGDGDE</sequence>
<dbReference type="AlphaFoldDB" id="A0A2C6LG99"/>
<dbReference type="CDD" id="cd00093">
    <property type="entry name" value="HTH_XRE"/>
    <property type="match status" value="1"/>
</dbReference>
<evidence type="ECO:0000313" key="3">
    <source>
        <dbReference type="EMBL" id="PHJ37369.1"/>
    </source>
</evidence>
<accession>A0A2C6LG99</accession>
<dbReference type="EMBL" id="AWQQ01000094">
    <property type="protein sequence ID" value="PHJ37369.1"/>
    <property type="molecule type" value="Genomic_DNA"/>
</dbReference>
<dbReference type="Pfam" id="PF13443">
    <property type="entry name" value="HTH_26"/>
    <property type="match status" value="1"/>
</dbReference>
<dbReference type="InterPro" id="IPR001387">
    <property type="entry name" value="Cro/C1-type_HTH"/>
</dbReference>
<evidence type="ECO:0000313" key="4">
    <source>
        <dbReference type="Proteomes" id="UP000222564"/>
    </source>
</evidence>
<gene>
    <name evidence="3" type="ORF">P378_16570</name>
    <name evidence="2" type="ORF">P378_18930</name>
</gene>
<keyword evidence="4" id="KW-1185">Reference proteome</keyword>